<name>A0A5E4U6W0_9BURK</name>
<proteinExistence type="inferred from homology"/>
<evidence type="ECO:0000256" key="3">
    <source>
        <dbReference type="ARBA" id="ARBA00022723"/>
    </source>
</evidence>
<dbReference type="GO" id="GO:0009102">
    <property type="term" value="P:biotin biosynthetic process"/>
    <property type="evidence" value="ECO:0007669"/>
    <property type="project" value="UniProtKB-UniRule"/>
</dbReference>
<accession>A0A5E4U6W0</accession>
<dbReference type="NCBIfam" id="TIGR00347">
    <property type="entry name" value="bioD"/>
    <property type="match status" value="1"/>
</dbReference>
<reference evidence="9 10" key="1">
    <citation type="submission" date="2019-08" db="EMBL/GenBank/DDBJ databases">
        <authorList>
            <person name="Peeters C."/>
        </authorList>
    </citation>
    <scope>NUCLEOTIDE SEQUENCE [LARGE SCALE GENOMIC DNA]</scope>
    <source>
        <strain evidence="9 10">LMG 31113</strain>
    </source>
</reference>
<sequence>MRMADQHLIAATNAPAARPTPARHAFFVTGTDTEIGKTLVSSALLHAAARRGLVCAGLKSVAAGASELNGRFVNEDVEQLHQASNLKLPDDWYCPYVLKDATAPHIAAAAEGIALDCGVIRAGYARVAARADLVIVEGVGGFRVPLGPDASAPDTADLARQLGLPVILVVGLRLGCISHALLTAEAITSRGLTLAGWVANHVDPDMRHVNANIEAIAARLAAPLLGRVPHLPHPDAATASGYLDIAPLVDTPQPNAVEASLKTRPHTAP</sequence>
<comment type="pathway">
    <text evidence="8">Cofactor biosynthesis; biotin biosynthesis; biotin from 7,8-diaminononanoate: step 1/2.</text>
</comment>
<dbReference type="InterPro" id="IPR027417">
    <property type="entry name" value="P-loop_NTPase"/>
</dbReference>
<dbReference type="Proteomes" id="UP000382577">
    <property type="component" value="Unassembled WGS sequence"/>
</dbReference>
<dbReference type="InterPro" id="IPR004472">
    <property type="entry name" value="DTB_synth_BioD"/>
</dbReference>
<comment type="catalytic activity">
    <reaction evidence="8">
        <text>(7R,8S)-7,8-diammoniononanoate + CO2 + ATP = (4R,5S)-dethiobiotin + ADP + phosphate + 3 H(+)</text>
        <dbReference type="Rhea" id="RHEA:15805"/>
        <dbReference type="ChEBI" id="CHEBI:15378"/>
        <dbReference type="ChEBI" id="CHEBI:16526"/>
        <dbReference type="ChEBI" id="CHEBI:30616"/>
        <dbReference type="ChEBI" id="CHEBI:43474"/>
        <dbReference type="ChEBI" id="CHEBI:149469"/>
        <dbReference type="ChEBI" id="CHEBI:149473"/>
        <dbReference type="ChEBI" id="CHEBI:456216"/>
        <dbReference type="EC" id="6.3.3.3"/>
    </reaction>
</comment>
<feature type="binding site" evidence="8">
    <location>
        <begin position="200"/>
        <end position="201"/>
    </location>
    <ligand>
        <name>ATP</name>
        <dbReference type="ChEBI" id="CHEBI:30616"/>
    </ligand>
</feature>
<comment type="subunit">
    <text evidence="8">Homodimer.</text>
</comment>
<dbReference type="UniPathway" id="UPA00078">
    <property type="reaction ID" value="UER00161"/>
</dbReference>
<evidence type="ECO:0000256" key="1">
    <source>
        <dbReference type="ARBA" id="ARBA00022490"/>
    </source>
</evidence>
<feature type="binding site" evidence="8">
    <location>
        <position position="137"/>
    </location>
    <ligand>
        <name>Mg(2+)</name>
        <dbReference type="ChEBI" id="CHEBI:18420"/>
    </ligand>
</feature>
<dbReference type="EC" id="6.3.3.3" evidence="8"/>
<feature type="binding site" evidence="8">
    <location>
        <position position="38"/>
    </location>
    <ligand>
        <name>Mg(2+)</name>
        <dbReference type="ChEBI" id="CHEBI:18420"/>
    </ligand>
</feature>
<dbReference type="GO" id="GO:0005829">
    <property type="term" value="C:cytosol"/>
    <property type="evidence" value="ECO:0007669"/>
    <property type="project" value="TreeGrafter"/>
</dbReference>
<evidence type="ECO:0000256" key="7">
    <source>
        <dbReference type="ARBA" id="ARBA00022842"/>
    </source>
</evidence>
<dbReference type="GO" id="GO:0042803">
    <property type="term" value="F:protein homodimerization activity"/>
    <property type="evidence" value="ECO:0007669"/>
    <property type="project" value="UniProtKB-ARBA"/>
</dbReference>
<dbReference type="FunFam" id="3.40.50.300:FF:000292">
    <property type="entry name" value="ATP-dependent dethiobiotin synthetase BioD"/>
    <property type="match status" value="1"/>
</dbReference>
<feature type="binding site" evidence="8">
    <location>
        <position position="76"/>
    </location>
    <ligand>
        <name>ATP</name>
        <dbReference type="ChEBI" id="CHEBI:30616"/>
    </ligand>
</feature>
<keyword evidence="7 8" id="KW-0460">Magnesium</keyword>
<comment type="subcellular location">
    <subcellularLocation>
        <location evidence="8">Cytoplasm</location>
    </subcellularLocation>
</comment>
<feature type="binding site" evidence="8">
    <location>
        <begin position="34"/>
        <end position="39"/>
    </location>
    <ligand>
        <name>ATP</name>
        <dbReference type="ChEBI" id="CHEBI:30616"/>
    </ligand>
</feature>
<dbReference type="GO" id="GO:0005524">
    <property type="term" value="F:ATP binding"/>
    <property type="evidence" value="ECO:0007669"/>
    <property type="project" value="UniProtKB-UniRule"/>
</dbReference>
<comment type="cofactor">
    <cofactor evidence="8">
        <name>Mg(2+)</name>
        <dbReference type="ChEBI" id="CHEBI:18420"/>
    </cofactor>
</comment>
<keyword evidence="4 8" id="KW-0547">Nucleotide-binding</keyword>
<evidence type="ECO:0000313" key="10">
    <source>
        <dbReference type="Proteomes" id="UP000382577"/>
    </source>
</evidence>
<feature type="binding site" evidence="8">
    <location>
        <position position="76"/>
    </location>
    <ligand>
        <name>Mg(2+)</name>
        <dbReference type="ChEBI" id="CHEBI:18420"/>
    </ligand>
</feature>
<comment type="similarity">
    <text evidence="8">Belongs to the dethiobiotin synthetase family.</text>
</comment>
<evidence type="ECO:0000256" key="5">
    <source>
        <dbReference type="ARBA" id="ARBA00022756"/>
    </source>
</evidence>
<evidence type="ECO:0000256" key="4">
    <source>
        <dbReference type="ARBA" id="ARBA00022741"/>
    </source>
</evidence>
<keyword evidence="3 8" id="KW-0479">Metal-binding</keyword>
<dbReference type="AlphaFoldDB" id="A0A5E4U6W0"/>
<organism evidence="9 10">
    <name type="scientific">Pandoraea fibrosis</name>
    <dbReference type="NCBI Taxonomy" id="1891094"/>
    <lineage>
        <taxon>Bacteria</taxon>
        <taxon>Pseudomonadati</taxon>
        <taxon>Pseudomonadota</taxon>
        <taxon>Betaproteobacteria</taxon>
        <taxon>Burkholderiales</taxon>
        <taxon>Burkholderiaceae</taxon>
        <taxon>Pandoraea</taxon>
    </lineage>
</organism>
<dbReference type="EMBL" id="CABPRW010000003">
    <property type="protein sequence ID" value="VVD94634.1"/>
    <property type="molecule type" value="Genomic_DNA"/>
</dbReference>
<gene>
    <name evidence="8" type="primary">bioD</name>
    <name evidence="9" type="ORF">PFI31113_01772</name>
</gene>
<evidence type="ECO:0000313" key="9">
    <source>
        <dbReference type="EMBL" id="VVD94634.1"/>
    </source>
</evidence>
<evidence type="ECO:0000256" key="6">
    <source>
        <dbReference type="ARBA" id="ARBA00022840"/>
    </source>
</evidence>
<dbReference type="GO" id="GO:0000287">
    <property type="term" value="F:magnesium ion binding"/>
    <property type="evidence" value="ECO:0007669"/>
    <property type="project" value="UniProtKB-UniRule"/>
</dbReference>
<keyword evidence="1 8" id="KW-0963">Cytoplasm</keyword>
<keyword evidence="6 8" id="KW-0067">ATP-binding</keyword>
<evidence type="ECO:0000256" key="2">
    <source>
        <dbReference type="ARBA" id="ARBA00022598"/>
    </source>
</evidence>
<dbReference type="Pfam" id="PF13500">
    <property type="entry name" value="AAA_26"/>
    <property type="match status" value="1"/>
</dbReference>
<dbReference type="Gene3D" id="3.40.50.300">
    <property type="entry name" value="P-loop containing nucleotide triphosphate hydrolases"/>
    <property type="match status" value="1"/>
</dbReference>
<dbReference type="PANTHER" id="PTHR43210:SF5">
    <property type="entry name" value="DETHIOBIOTIN SYNTHETASE"/>
    <property type="match status" value="1"/>
</dbReference>
<keyword evidence="2 8" id="KW-0436">Ligase</keyword>
<keyword evidence="5 8" id="KW-0093">Biotin biosynthesis</keyword>
<dbReference type="PIRSF" id="PIRSF006755">
    <property type="entry name" value="DTB_synth"/>
    <property type="match status" value="1"/>
</dbReference>
<dbReference type="HAMAP" id="MF_00336">
    <property type="entry name" value="BioD"/>
    <property type="match status" value="1"/>
</dbReference>
<feature type="binding site" evidence="8">
    <location>
        <begin position="137"/>
        <end position="140"/>
    </location>
    <ligand>
        <name>ATP</name>
        <dbReference type="ChEBI" id="CHEBI:30616"/>
    </ligand>
</feature>
<feature type="binding site" evidence="8">
    <location>
        <begin position="229"/>
        <end position="231"/>
    </location>
    <ligand>
        <name>ATP</name>
        <dbReference type="ChEBI" id="CHEBI:30616"/>
    </ligand>
</feature>
<comment type="caution">
    <text evidence="8">Lacks conserved residue(s) required for the propagation of feature annotation.</text>
</comment>
<evidence type="ECO:0000256" key="8">
    <source>
        <dbReference type="HAMAP-Rule" id="MF_00336"/>
    </source>
</evidence>
<protein>
    <recommendedName>
        <fullName evidence="8">ATP-dependent dethiobiotin synthetase BioD</fullName>
        <ecNumber evidence="8">6.3.3.3</ecNumber>
    </recommendedName>
    <alternativeName>
        <fullName evidence="8">DTB synthetase</fullName>
        <shortName evidence="8">DTBS</shortName>
    </alternativeName>
    <alternativeName>
        <fullName evidence="8">Dethiobiotin synthase</fullName>
    </alternativeName>
</protein>
<dbReference type="GO" id="GO:0004141">
    <property type="term" value="F:dethiobiotin synthase activity"/>
    <property type="evidence" value="ECO:0007669"/>
    <property type="project" value="UniProtKB-UniRule"/>
</dbReference>
<dbReference type="SUPFAM" id="SSF52540">
    <property type="entry name" value="P-loop containing nucleoside triphosphate hydrolases"/>
    <property type="match status" value="1"/>
</dbReference>
<feature type="active site" evidence="8">
    <location>
        <position position="59"/>
    </location>
</feature>
<dbReference type="CDD" id="cd03109">
    <property type="entry name" value="DTBS"/>
    <property type="match status" value="1"/>
</dbReference>
<dbReference type="PANTHER" id="PTHR43210">
    <property type="entry name" value="DETHIOBIOTIN SYNTHETASE"/>
    <property type="match status" value="1"/>
</dbReference>
<comment type="function">
    <text evidence="8">Catalyzes a mechanistically unusual reaction, the ATP-dependent insertion of CO2 between the N7 and N8 nitrogen atoms of 7,8-diaminopelargonic acid (DAPA, also called 7,8-diammoniononanoate) to form a ureido ring.</text>
</comment>